<evidence type="ECO:0000256" key="2">
    <source>
        <dbReference type="ARBA" id="ARBA00022691"/>
    </source>
</evidence>
<dbReference type="eggNOG" id="COG2896">
    <property type="taxonomic scope" value="Bacteria"/>
</dbReference>
<dbReference type="Proteomes" id="UP000002430">
    <property type="component" value="Plasmid 2"/>
</dbReference>
<dbReference type="CDD" id="cd01335">
    <property type="entry name" value="Radical_SAM"/>
    <property type="match status" value="1"/>
</dbReference>
<dbReference type="SUPFAM" id="SSF102114">
    <property type="entry name" value="Radical SAM enzymes"/>
    <property type="match status" value="1"/>
</dbReference>
<keyword evidence="3" id="KW-0479">Metal-binding</keyword>
<keyword evidence="2" id="KW-0949">S-adenosyl-L-methionine</keyword>
<dbReference type="KEGG" id="lip:LIB018"/>
<proteinExistence type="predicted"/>
<organism evidence="8 9">
    <name type="scientific">Lawsonia intracellularis (strain PHE/MN1-00)</name>
    <dbReference type="NCBI Taxonomy" id="363253"/>
    <lineage>
        <taxon>Bacteria</taxon>
        <taxon>Pseudomonadati</taxon>
        <taxon>Thermodesulfobacteriota</taxon>
        <taxon>Desulfovibrionia</taxon>
        <taxon>Desulfovibrionales</taxon>
        <taxon>Desulfovibrionaceae</taxon>
        <taxon>Lawsonia</taxon>
    </lineage>
</organism>
<dbReference type="PANTHER" id="PTHR11228:SF7">
    <property type="entry name" value="PQQA PEPTIDE CYCLASE"/>
    <property type="match status" value="1"/>
</dbReference>
<dbReference type="InterPro" id="IPR013785">
    <property type="entry name" value="Aldolase_TIM"/>
</dbReference>
<keyword evidence="4" id="KW-0408">Iron</keyword>
<reference evidence="8 9" key="1">
    <citation type="submission" date="2005-11" db="EMBL/GenBank/DDBJ databases">
        <title>The complete genome sequence of Lawsonia intracellularis: the causative agent of proliferative enteropathy.</title>
        <authorList>
            <person name="Kaur K."/>
            <person name="Zhang Q."/>
            <person name="Beckler D."/>
            <person name="Munir S."/>
            <person name="Li L."/>
            <person name="Kinsley K."/>
            <person name="Herron L."/>
            <person name="Peterson A."/>
            <person name="May B."/>
            <person name="Singh S."/>
            <person name="Gebhart C."/>
            <person name="Kapur V."/>
        </authorList>
    </citation>
    <scope>NUCLEOTIDE SEQUENCE [LARGE SCALE GENOMIC DNA]</scope>
    <source>
        <strain evidence="8 9">PHE/MN1-00</strain>
        <plasmid evidence="9">pLaw2</plasmid>
    </source>
</reference>
<evidence type="ECO:0000256" key="3">
    <source>
        <dbReference type="ARBA" id="ARBA00022723"/>
    </source>
</evidence>
<evidence type="ECO:0000256" key="1">
    <source>
        <dbReference type="ARBA" id="ARBA00001966"/>
    </source>
</evidence>
<dbReference type="CDD" id="cd21109">
    <property type="entry name" value="SPASM"/>
    <property type="match status" value="1"/>
</dbReference>
<evidence type="ECO:0000313" key="8">
    <source>
        <dbReference type="EMBL" id="CAJ53917.1"/>
    </source>
</evidence>
<evidence type="ECO:0000259" key="7">
    <source>
        <dbReference type="Pfam" id="PF13186"/>
    </source>
</evidence>
<geneLocation type="plasmid" evidence="9">
    <name>pLaw2</name>
</geneLocation>
<feature type="domain" description="Radical SAM core" evidence="6">
    <location>
        <begin position="110"/>
        <end position="240"/>
    </location>
</feature>
<dbReference type="GO" id="GO:0003824">
    <property type="term" value="F:catalytic activity"/>
    <property type="evidence" value="ECO:0007669"/>
    <property type="project" value="InterPro"/>
</dbReference>
<feature type="domain" description="4Fe4S-binding SPASM" evidence="7">
    <location>
        <begin position="320"/>
        <end position="394"/>
    </location>
</feature>
<comment type="cofactor">
    <cofactor evidence="1">
        <name>[4Fe-4S] cluster</name>
        <dbReference type="ChEBI" id="CHEBI:49883"/>
    </cofactor>
</comment>
<dbReference type="SFLD" id="SFLDS00029">
    <property type="entry name" value="Radical_SAM"/>
    <property type="match status" value="1"/>
</dbReference>
<dbReference type="GO" id="GO:0051536">
    <property type="term" value="F:iron-sulfur cluster binding"/>
    <property type="evidence" value="ECO:0007669"/>
    <property type="project" value="UniProtKB-KW"/>
</dbReference>
<keyword evidence="5" id="KW-0411">Iron-sulfur</keyword>
<evidence type="ECO:0000313" key="9">
    <source>
        <dbReference type="Proteomes" id="UP000002430"/>
    </source>
</evidence>
<keyword evidence="8" id="KW-0614">Plasmid</keyword>
<dbReference type="InterPro" id="IPR007197">
    <property type="entry name" value="rSAM"/>
</dbReference>
<gene>
    <name evidence="8" type="ordered locus">LIB018</name>
</gene>
<dbReference type="InterPro" id="IPR023885">
    <property type="entry name" value="4Fe4S-binding_SPASM_dom"/>
</dbReference>
<dbReference type="InterPro" id="IPR050377">
    <property type="entry name" value="Radical_SAM_PqqE_MftC-like"/>
</dbReference>
<dbReference type="PANTHER" id="PTHR11228">
    <property type="entry name" value="RADICAL SAM DOMAIN PROTEIN"/>
    <property type="match status" value="1"/>
</dbReference>
<dbReference type="Pfam" id="PF13186">
    <property type="entry name" value="SPASM"/>
    <property type="match status" value="1"/>
</dbReference>
<name>Q1MNY7_LAWIP</name>
<protein>
    <submittedName>
        <fullName evidence="8">Molybdopterin cofactor synthesis protein A</fullName>
    </submittedName>
</protein>
<evidence type="ECO:0000256" key="4">
    <source>
        <dbReference type="ARBA" id="ARBA00023004"/>
    </source>
</evidence>
<dbReference type="InterPro" id="IPR058240">
    <property type="entry name" value="rSAM_sf"/>
</dbReference>
<dbReference type="Gene3D" id="3.20.20.70">
    <property type="entry name" value="Aldolase class I"/>
    <property type="match status" value="1"/>
</dbReference>
<dbReference type="GO" id="GO:0046872">
    <property type="term" value="F:metal ion binding"/>
    <property type="evidence" value="ECO:0007669"/>
    <property type="project" value="UniProtKB-KW"/>
</dbReference>
<dbReference type="HOGENOM" id="CLU_648589_0_0_7"/>
<evidence type="ECO:0000256" key="5">
    <source>
        <dbReference type="ARBA" id="ARBA00023014"/>
    </source>
</evidence>
<dbReference type="SFLD" id="SFLDG01067">
    <property type="entry name" value="SPASM/twitch_domain_containing"/>
    <property type="match status" value="1"/>
</dbReference>
<dbReference type="Pfam" id="PF04055">
    <property type="entry name" value="Radical_SAM"/>
    <property type="match status" value="1"/>
</dbReference>
<evidence type="ECO:0000259" key="6">
    <source>
        <dbReference type="Pfam" id="PF04055"/>
    </source>
</evidence>
<accession>Q1MNY7</accession>
<sequence length="423" mass="48628">MQKNATFSHKSGVYIFPFTKKNNFLNPSEQHNIFLLCYLLKESIYDELIIDSKIYTEHIEIALFLIECCNLYNKKCRIVDKELPNIVSDTNDTKQVQKMLMLPSEIAILPLTGTCNVKCRFCEQAYTKIPYRKMDFDIFCQTINAIPDKMFIKVGLTPFQEPLSTKVFNRYLEYALKIRPEANISFNTNGTFLTKEVSQWLVDIGLKTIVISLNMPDPVSYQNFIGKNLFNKVVSNIETLCCIKKQQNSRYPKVIVQYLKLPPVLGQESVLQQRWGNIADTVWFRNVAAPTSDPQKLAAFKKINPQLPETSLLGEEALPCMSTMVTCAIDMFGYYLPCCTTLIERCNSGKRKFKFLEFGHVTNMDVQTAWSSKKLQQIRAWQLAGLIGSCNRCTSNQSNLVQLYSLKNGIIQNCYLRNIKKYK</sequence>
<dbReference type="EMBL" id="AM180254">
    <property type="protein sequence ID" value="CAJ53917.1"/>
    <property type="molecule type" value="Genomic_DNA"/>
</dbReference>
<keyword evidence="9" id="KW-1185">Reference proteome</keyword>
<dbReference type="AlphaFoldDB" id="Q1MNY7"/>